<dbReference type="InterPro" id="IPR003033">
    <property type="entry name" value="SCP2_sterol-bd_dom"/>
</dbReference>
<sequence>MPDPTVELFDRLARRGHDPFLEQVRGTVRFDLATDAEILYWSVTIDRGNVRVSRDEGDADCIVHTTKARFDRVATGSANAMAMLLRAEMIVHGDVQLLVMLERLLPGPPGARGPQLALGLR</sequence>
<reference evidence="2" key="1">
    <citation type="submission" date="2021-01" db="EMBL/GenBank/DDBJ databases">
        <title>Whole genome shotgun sequence of Rugosimonospora africana NBRC 104875.</title>
        <authorList>
            <person name="Komaki H."/>
            <person name="Tamura T."/>
        </authorList>
    </citation>
    <scope>NUCLEOTIDE SEQUENCE</scope>
    <source>
        <strain evidence="2">NBRC 104875</strain>
    </source>
</reference>
<dbReference type="Pfam" id="PF02036">
    <property type="entry name" value="SCP2"/>
    <property type="match status" value="1"/>
</dbReference>
<evidence type="ECO:0000313" key="3">
    <source>
        <dbReference type="Proteomes" id="UP000642748"/>
    </source>
</evidence>
<dbReference type="Proteomes" id="UP000642748">
    <property type="component" value="Unassembled WGS sequence"/>
</dbReference>
<evidence type="ECO:0000259" key="1">
    <source>
        <dbReference type="Pfam" id="PF02036"/>
    </source>
</evidence>
<dbReference type="Gene3D" id="3.30.1050.10">
    <property type="entry name" value="SCP2 sterol-binding domain"/>
    <property type="match status" value="1"/>
</dbReference>
<organism evidence="2 3">
    <name type="scientific">Rugosimonospora africana</name>
    <dbReference type="NCBI Taxonomy" id="556532"/>
    <lineage>
        <taxon>Bacteria</taxon>
        <taxon>Bacillati</taxon>
        <taxon>Actinomycetota</taxon>
        <taxon>Actinomycetes</taxon>
        <taxon>Micromonosporales</taxon>
        <taxon>Micromonosporaceae</taxon>
        <taxon>Rugosimonospora</taxon>
    </lineage>
</organism>
<protein>
    <recommendedName>
        <fullName evidence="1">SCP2 domain-containing protein</fullName>
    </recommendedName>
</protein>
<dbReference type="EMBL" id="BONZ01000108">
    <property type="protein sequence ID" value="GIH20891.1"/>
    <property type="molecule type" value="Genomic_DNA"/>
</dbReference>
<evidence type="ECO:0000313" key="2">
    <source>
        <dbReference type="EMBL" id="GIH20891.1"/>
    </source>
</evidence>
<keyword evidence="3" id="KW-1185">Reference proteome</keyword>
<feature type="domain" description="SCP2" evidence="1">
    <location>
        <begin position="13"/>
        <end position="105"/>
    </location>
</feature>
<dbReference type="AlphaFoldDB" id="A0A8J3VWI4"/>
<accession>A0A8J3VWI4</accession>
<dbReference type="RefSeq" id="WP_203924307.1">
    <property type="nucleotide sequence ID" value="NZ_BONZ01000108.1"/>
</dbReference>
<name>A0A8J3VWI4_9ACTN</name>
<gene>
    <name evidence="2" type="ORF">Raf01_90630</name>
</gene>
<comment type="caution">
    <text evidence="2">The sequence shown here is derived from an EMBL/GenBank/DDBJ whole genome shotgun (WGS) entry which is preliminary data.</text>
</comment>
<dbReference type="SUPFAM" id="SSF55718">
    <property type="entry name" value="SCP-like"/>
    <property type="match status" value="1"/>
</dbReference>
<proteinExistence type="predicted"/>
<dbReference type="InterPro" id="IPR036527">
    <property type="entry name" value="SCP2_sterol-bd_dom_sf"/>
</dbReference>